<evidence type="ECO:0000313" key="2">
    <source>
        <dbReference type="Proteomes" id="UP001057452"/>
    </source>
</evidence>
<name>A0ACB9XVM1_CHAAC</name>
<dbReference type="Proteomes" id="UP001057452">
    <property type="component" value="Chromosome 2"/>
</dbReference>
<proteinExistence type="predicted"/>
<reference evidence="1" key="1">
    <citation type="submission" date="2022-05" db="EMBL/GenBank/DDBJ databases">
        <title>Chromosome-level genome of Chaenocephalus aceratus.</title>
        <authorList>
            <person name="Park H."/>
        </authorList>
    </citation>
    <scope>NUCLEOTIDE SEQUENCE</scope>
    <source>
        <strain evidence="1">KU_202001</strain>
    </source>
</reference>
<sequence length="137" mass="15206">MKTYYYTCHVAGHQKQPQPILGPNLHMYMQPSSVQKYSSLSGAAHCRSNLSSPLCLVPPSIHPTATMSRDVEVNGEELADERTDGGISNPRSACILLNHGTAWACLQRRDREREGERGREADEETRGCQPVSKRAAR</sequence>
<comment type="caution">
    <text evidence="1">The sequence shown here is derived from an EMBL/GenBank/DDBJ whole genome shotgun (WGS) entry which is preliminary data.</text>
</comment>
<organism evidence="1 2">
    <name type="scientific">Chaenocephalus aceratus</name>
    <name type="common">Blackfin icefish</name>
    <name type="synonym">Chaenichthys aceratus</name>
    <dbReference type="NCBI Taxonomy" id="36190"/>
    <lineage>
        <taxon>Eukaryota</taxon>
        <taxon>Metazoa</taxon>
        <taxon>Chordata</taxon>
        <taxon>Craniata</taxon>
        <taxon>Vertebrata</taxon>
        <taxon>Euteleostomi</taxon>
        <taxon>Actinopterygii</taxon>
        <taxon>Neopterygii</taxon>
        <taxon>Teleostei</taxon>
        <taxon>Neoteleostei</taxon>
        <taxon>Acanthomorphata</taxon>
        <taxon>Eupercaria</taxon>
        <taxon>Perciformes</taxon>
        <taxon>Notothenioidei</taxon>
        <taxon>Channichthyidae</taxon>
        <taxon>Chaenocephalus</taxon>
    </lineage>
</organism>
<evidence type="ECO:0000313" key="1">
    <source>
        <dbReference type="EMBL" id="KAI4831438.1"/>
    </source>
</evidence>
<accession>A0ACB9XVM1</accession>
<protein>
    <submittedName>
        <fullName evidence="1">Uncharacterized protein</fullName>
    </submittedName>
</protein>
<gene>
    <name evidence="1" type="ORF">KUCAC02_000979</name>
</gene>
<dbReference type="EMBL" id="CM043786">
    <property type="protein sequence ID" value="KAI4831438.1"/>
    <property type="molecule type" value="Genomic_DNA"/>
</dbReference>
<keyword evidence="2" id="KW-1185">Reference proteome</keyword>